<evidence type="ECO:0000313" key="4">
    <source>
        <dbReference type="Proteomes" id="UP001187531"/>
    </source>
</evidence>
<keyword evidence="4" id="KW-1185">Reference proteome</keyword>
<accession>A0AA88HBA8</accession>
<dbReference type="SMART" id="SM00317">
    <property type="entry name" value="SET"/>
    <property type="match status" value="1"/>
</dbReference>
<dbReference type="GO" id="GO:0005634">
    <property type="term" value="C:nucleus"/>
    <property type="evidence" value="ECO:0007669"/>
    <property type="project" value="TreeGrafter"/>
</dbReference>
<dbReference type="PANTHER" id="PTHR46167">
    <property type="entry name" value="N-LYSINE METHYLTRANSFERASE KMT5A"/>
    <property type="match status" value="1"/>
</dbReference>
<dbReference type="GO" id="GO:0043516">
    <property type="term" value="P:regulation of DNA damage response, signal transduction by p53 class mediator"/>
    <property type="evidence" value="ECO:0007669"/>
    <property type="project" value="TreeGrafter"/>
</dbReference>
<dbReference type="GO" id="GO:0042799">
    <property type="term" value="F:histone H4K20 methyltransferase activity"/>
    <property type="evidence" value="ECO:0007669"/>
    <property type="project" value="TreeGrafter"/>
</dbReference>
<dbReference type="InterPro" id="IPR051760">
    <property type="entry name" value="KMT5A"/>
</dbReference>
<reference evidence="3" key="1">
    <citation type="submission" date="2023-07" db="EMBL/GenBank/DDBJ databases">
        <title>Chromosome-level genome assembly of Artemia franciscana.</title>
        <authorList>
            <person name="Jo E."/>
        </authorList>
    </citation>
    <scope>NUCLEOTIDE SEQUENCE</scope>
    <source>
        <tissue evidence="3">Whole body</tissue>
    </source>
</reference>
<dbReference type="GO" id="GO:0005700">
    <property type="term" value="C:polytene chromosome"/>
    <property type="evidence" value="ECO:0007669"/>
    <property type="project" value="TreeGrafter"/>
</dbReference>
<evidence type="ECO:0000259" key="2">
    <source>
        <dbReference type="PROSITE" id="PS50280"/>
    </source>
</evidence>
<feature type="region of interest" description="Disordered" evidence="1">
    <location>
        <begin position="159"/>
        <end position="183"/>
    </location>
</feature>
<comment type="caution">
    <text evidence="3">The sequence shown here is derived from an EMBL/GenBank/DDBJ whole genome shotgun (WGS) entry which is preliminary data.</text>
</comment>
<proteinExistence type="predicted"/>
<dbReference type="Gene3D" id="2.170.270.10">
    <property type="entry name" value="SET domain"/>
    <property type="match status" value="2"/>
</dbReference>
<organism evidence="3 4">
    <name type="scientific">Artemia franciscana</name>
    <name type="common">Brine shrimp</name>
    <name type="synonym">Artemia sanfranciscana</name>
    <dbReference type="NCBI Taxonomy" id="6661"/>
    <lineage>
        <taxon>Eukaryota</taxon>
        <taxon>Metazoa</taxon>
        <taxon>Ecdysozoa</taxon>
        <taxon>Arthropoda</taxon>
        <taxon>Crustacea</taxon>
        <taxon>Branchiopoda</taxon>
        <taxon>Anostraca</taxon>
        <taxon>Artemiidae</taxon>
        <taxon>Artemia</taxon>
    </lineage>
</organism>
<dbReference type="AlphaFoldDB" id="A0AA88HBA8"/>
<dbReference type="GO" id="GO:0006357">
    <property type="term" value="P:regulation of transcription by RNA polymerase II"/>
    <property type="evidence" value="ECO:0007669"/>
    <property type="project" value="TreeGrafter"/>
</dbReference>
<feature type="domain" description="SET" evidence="2">
    <location>
        <begin position="610"/>
        <end position="740"/>
    </location>
</feature>
<name>A0AA88HBA8_ARTSF</name>
<evidence type="ECO:0000256" key="1">
    <source>
        <dbReference type="SAM" id="MobiDB-lite"/>
    </source>
</evidence>
<dbReference type="EMBL" id="JAVRJZ010000526">
    <property type="protein sequence ID" value="KAK2702247.1"/>
    <property type="molecule type" value="Genomic_DNA"/>
</dbReference>
<gene>
    <name evidence="3" type="ORF">QYM36_019109</name>
</gene>
<dbReference type="PROSITE" id="PS50280">
    <property type="entry name" value="SET"/>
    <property type="match status" value="1"/>
</dbReference>
<dbReference type="InterPro" id="IPR046341">
    <property type="entry name" value="SET_dom_sf"/>
</dbReference>
<sequence length="753" mass="84584">MPAPGITLTAPETHPASLIAPENDSRNPSMTLAVSKDVKGKKPRNFFTICQFCHRSLYKLDKHFLAKKGTCSKNPNGELWSVKEAKEMHELAKDELAERSQNKSYFLASQVSSLVEGTKTLHGFCKALSALTGIYFDPLNLPDRALSFDDTRPVTLPAPGPATPGNTCTHTHTHKHTNAHSTSGRAINIGTTTAIVTCLGNRSFLRTARAEHSPRQLCYVGEAKITDDGGDEAQRTPVDFRSELFQVDRTQEDYKNLKAGMEKFMAPVIKRLSRNRLVEEDHINLTAYLCFLVSFMFGHRPGVPENMTVKEFLNRRFVEEENMFVILVEKHKTASMKSAGVTLSVRKEVIFRNYLSFVRPALIKPDKPEPENFLLSMLGLKILNTSGTLRRFLHKVPECMRPGVRVPTQTTIRHLIATINRNATHLSKEERDMMFDYLCHCAQSLEKGAGQGVYATLPFYKNQVVVEYHGRRMATIEANRLLQSLLGEDDGSNYFLTVDQDVTIDAREKLKSTPILKSGKDLYRKQLKQVRAEEILRKISEKRGIGADLTEALTEEALQMAIRRLGYQDTVPSLELVQQTYSRLRIPKLFPSEPLVDEYPTTCVLNQSWPGMTVAQSLDKGAGQGVYATLPFCKNQVVVEYHGRRMATIEANRLLQSLLGEDDGSNYFLTVDQDVTIDAREKVCTCHPHQQCFGRLVNHKANEDGPNLKCKALVVDGLKIPFLVATRDITAGEELCFDYGVMPGHFNEGYEQI</sequence>
<dbReference type="InterPro" id="IPR001214">
    <property type="entry name" value="SET_dom"/>
</dbReference>
<feature type="region of interest" description="Disordered" evidence="1">
    <location>
        <begin position="1"/>
        <end position="27"/>
    </location>
</feature>
<dbReference type="SUPFAM" id="SSF82199">
    <property type="entry name" value="SET domain"/>
    <property type="match status" value="2"/>
</dbReference>
<dbReference type="Pfam" id="PF00856">
    <property type="entry name" value="SET"/>
    <property type="match status" value="1"/>
</dbReference>
<evidence type="ECO:0000313" key="3">
    <source>
        <dbReference type="EMBL" id="KAK2702247.1"/>
    </source>
</evidence>
<protein>
    <recommendedName>
        <fullName evidence="2">SET domain-containing protein</fullName>
    </recommendedName>
</protein>
<dbReference type="PANTHER" id="PTHR46167:SF1">
    <property type="entry name" value="N-LYSINE METHYLTRANSFERASE KMT5A"/>
    <property type="match status" value="1"/>
</dbReference>
<dbReference type="Proteomes" id="UP001187531">
    <property type="component" value="Unassembled WGS sequence"/>
</dbReference>